<evidence type="ECO:0000313" key="1">
    <source>
        <dbReference type="EMBL" id="SDP86682.1"/>
    </source>
</evidence>
<keyword evidence="2" id="KW-1185">Reference proteome</keyword>
<accession>A0A1H0W7B5</accession>
<name>A0A1H0W7B5_9PSEU</name>
<protein>
    <submittedName>
        <fullName evidence="1">Uncharacterized protein</fullName>
    </submittedName>
</protein>
<organism evidence="1 2">
    <name type="scientific">Actinokineospora alba</name>
    <dbReference type="NCBI Taxonomy" id="504798"/>
    <lineage>
        <taxon>Bacteria</taxon>
        <taxon>Bacillati</taxon>
        <taxon>Actinomycetota</taxon>
        <taxon>Actinomycetes</taxon>
        <taxon>Pseudonocardiales</taxon>
        <taxon>Pseudonocardiaceae</taxon>
        <taxon>Actinokineospora</taxon>
    </lineage>
</organism>
<dbReference type="Proteomes" id="UP000199651">
    <property type="component" value="Unassembled WGS sequence"/>
</dbReference>
<sequence length="121" mass="13318">MTDDPSARYKELLDTAHRAARTHSEHERARSLALIGEIAAEDKEITAAKEAEAKVTEEVTGWWRRQVAAPLADVSWLTLGSLPAADPSADPENLKDYLAQVEPATDALNAAVRRASWPRRC</sequence>
<dbReference type="EMBL" id="FNJB01000018">
    <property type="protein sequence ID" value="SDP86682.1"/>
    <property type="molecule type" value="Genomic_DNA"/>
</dbReference>
<dbReference type="AlphaFoldDB" id="A0A1H0W7B5"/>
<reference evidence="2" key="1">
    <citation type="submission" date="2016-10" db="EMBL/GenBank/DDBJ databases">
        <authorList>
            <person name="Varghese N."/>
            <person name="Submissions S."/>
        </authorList>
    </citation>
    <scope>NUCLEOTIDE SEQUENCE [LARGE SCALE GENOMIC DNA]</scope>
    <source>
        <strain evidence="2">IBRC-M 10655</strain>
    </source>
</reference>
<gene>
    <name evidence="1" type="ORF">SAMN05192558_11862</name>
</gene>
<evidence type="ECO:0000313" key="2">
    <source>
        <dbReference type="Proteomes" id="UP000199651"/>
    </source>
</evidence>
<dbReference type="OrthoDB" id="3695640at2"/>
<dbReference type="STRING" id="504798.SAMN05421871_11762"/>
<dbReference type="RefSeq" id="WP_091383597.1">
    <property type="nucleotide sequence ID" value="NZ_FNDV01000017.1"/>
</dbReference>
<proteinExistence type="predicted"/>